<dbReference type="AlphaFoldDB" id="A0A2G5DY16"/>
<dbReference type="PANTHER" id="PTHR31642">
    <property type="entry name" value="TRICHOTHECENE 3-O-ACETYLTRANSFERASE"/>
    <property type="match status" value="1"/>
</dbReference>
<dbReference type="FunCoup" id="A0A2G5DY16">
    <property type="interactions" value="104"/>
</dbReference>
<dbReference type="Gene3D" id="3.30.559.10">
    <property type="entry name" value="Chloramphenicol acetyltransferase-like domain"/>
    <property type="match status" value="2"/>
</dbReference>
<name>A0A2G5DY16_AQUCA</name>
<protein>
    <recommendedName>
        <fullName evidence="4">Spermidine hydroxycinnamoyl transferase</fullName>
    </recommendedName>
</protein>
<sequence>MAISLKCTHTVKPNQPTPNVQLMLPECDQVKTWTHPTTVYFYQPLLNDDTTVQSPIETLKCSLSYLLVHYYPFAGRLNWISGGRFVINCNEMGAEVTEAESDATIQDFGDFRPTAELAQLAPKVDYTKDISDVPLLLVQLTKLKCGGLCMGVALSHIIADGIGAVQFFSSLAKIARGEKIEILPYHDRSVIYNGDPLAKPRFDHIEFKAPPSLIGQKDNEKEEHTKETMLNMLKLTKQQVLKLKNHANEGKTKDGSRDYSRFEAIAGHIWRCACMARNHDYNQLTVFRTPMDFRNRLQPPLPPGYYGNAISITTPMAKSGDLISSGLSYAAGKIRESIDMASNVDYIKSYMDFLRSQPDITPFRSGFHKVIGGTRRGVYYGNPNLAITSWMGLNLYDADFGWGKPIYMGPAALSADDDKSFIVPADDGSLIIPLRLQVAYMDDFEKFFYQDI</sequence>
<evidence type="ECO:0000313" key="2">
    <source>
        <dbReference type="EMBL" id="PIA48404.1"/>
    </source>
</evidence>
<dbReference type="OrthoDB" id="671439at2759"/>
<evidence type="ECO:0000313" key="3">
    <source>
        <dbReference type="Proteomes" id="UP000230069"/>
    </source>
</evidence>
<dbReference type="InterPro" id="IPR050317">
    <property type="entry name" value="Plant_Fungal_Acyltransferase"/>
</dbReference>
<dbReference type="InParanoid" id="A0A2G5DY16"/>
<proteinExistence type="inferred from homology"/>
<accession>A0A2G5DY16</accession>
<evidence type="ECO:0000256" key="1">
    <source>
        <dbReference type="ARBA" id="ARBA00009861"/>
    </source>
</evidence>
<gene>
    <name evidence="2" type="ORF">AQUCO_01400779v1</name>
</gene>
<organism evidence="2 3">
    <name type="scientific">Aquilegia coerulea</name>
    <name type="common">Rocky mountain columbine</name>
    <dbReference type="NCBI Taxonomy" id="218851"/>
    <lineage>
        <taxon>Eukaryota</taxon>
        <taxon>Viridiplantae</taxon>
        <taxon>Streptophyta</taxon>
        <taxon>Embryophyta</taxon>
        <taxon>Tracheophyta</taxon>
        <taxon>Spermatophyta</taxon>
        <taxon>Magnoliopsida</taxon>
        <taxon>Ranunculales</taxon>
        <taxon>Ranunculaceae</taxon>
        <taxon>Thalictroideae</taxon>
        <taxon>Aquilegia</taxon>
    </lineage>
</organism>
<dbReference type="Proteomes" id="UP000230069">
    <property type="component" value="Unassembled WGS sequence"/>
</dbReference>
<keyword evidence="3" id="KW-1185">Reference proteome</keyword>
<dbReference type="STRING" id="218851.A0A2G5DY16"/>
<evidence type="ECO:0008006" key="4">
    <source>
        <dbReference type="Google" id="ProtNLM"/>
    </source>
</evidence>
<dbReference type="PANTHER" id="PTHR31642:SF324">
    <property type="entry name" value="SPERMIDINE HYDROXYCINNAMOYL TRANSFERASE"/>
    <property type="match status" value="1"/>
</dbReference>
<reference evidence="2 3" key="1">
    <citation type="submission" date="2017-09" db="EMBL/GenBank/DDBJ databases">
        <title>WGS assembly of Aquilegia coerulea Goldsmith.</title>
        <authorList>
            <person name="Hodges S."/>
            <person name="Kramer E."/>
            <person name="Nordborg M."/>
            <person name="Tomkins J."/>
            <person name="Borevitz J."/>
            <person name="Derieg N."/>
            <person name="Yan J."/>
            <person name="Mihaltcheva S."/>
            <person name="Hayes R.D."/>
            <person name="Rokhsar D."/>
        </authorList>
    </citation>
    <scope>NUCLEOTIDE SEQUENCE [LARGE SCALE GENOMIC DNA]</scope>
    <source>
        <strain evidence="3">cv. Goldsmith</strain>
    </source>
</reference>
<dbReference type="InterPro" id="IPR023213">
    <property type="entry name" value="CAT-like_dom_sf"/>
</dbReference>
<dbReference type="Pfam" id="PF02458">
    <property type="entry name" value="Transferase"/>
    <property type="match status" value="1"/>
</dbReference>
<dbReference type="GO" id="GO:0016747">
    <property type="term" value="F:acyltransferase activity, transferring groups other than amino-acyl groups"/>
    <property type="evidence" value="ECO:0007669"/>
    <property type="project" value="TreeGrafter"/>
</dbReference>
<comment type="similarity">
    <text evidence="1">Belongs to the plant acyltransferase family.</text>
</comment>
<dbReference type="EMBL" id="KZ305031">
    <property type="protein sequence ID" value="PIA48404.1"/>
    <property type="molecule type" value="Genomic_DNA"/>
</dbReference>